<accession>A0A4S8LL95</accession>
<feature type="compositionally biased region" description="Pro residues" evidence="1">
    <location>
        <begin position="204"/>
        <end position="224"/>
    </location>
</feature>
<evidence type="ECO:0000256" key="1">
    <source>
        <dbReference type="SAM" id="MobiDB-lite"/>
    </source>
</evidence>
<feature type="compositionally biased region" description="Low complexity" evidence="1">
    <location>
        <begin position="312"/>
        <end position="326"/>
    </location>
</feature>
<evidence type="ECO:0000313" key="2">
    <source>
        <dbReference type="EMBL" id="THU90032.1"/>
    </source>
</evidence>
<evidence type="ECO:0000313" key="3">
    <source>
        <dbReference type="Proteomes" id="UP000297245"/>
    </source>
</evidence>
<dbReference type="EMBL" id="ML179348">
    <property type="protein sequence ID" value="THU90032.1"/>
    <property type="molecule type" value="Genomic_DNA"/>
</dbReference>
<feature type="compositionally biased region" description="Low complexity" evidence="1">
    <location>
        <begin position="285"/>
        <end position="296"/>
    </location>
</feature>
<feature type="region of interest" description="Disordered" evidence="1">
    <location>
        <begin position="525"/>
        <end position="599"/>
    </location>
</feature>
<protein>
    <submittedName>
        <fullName evidence="2">Uncharacterized protein</fullName>
    </submittedName>
</protein>
<feature type="region of interest" description="Disordered" evidence="1">
    <location>
        <begin position="194"/>
        <end position="256"/>
    </location>
</feature>
<dbReference type="AlphaFoldDB" id="A0A4S8LL95"/>
<sequence>MSSSHASTDHSRSGRLINGHSHAFFDQLTAVRQCYREMVRRRNNKKPVSDEERDIIESHLEFIRNFDYSVRQNAADFPSWASEARDMCLNAAISVFPRSRDTRARAARPHLDLSWLLLSRRLPGGWDPTRVFPAFNRENIPLYADGASAPSQSVAVADSSTATVPAAFLRDTTPEHVDETDALSHVIENLAPVDAGDSGATVNPAPPTVQPPAVPSAPSSPPSSPSKRVRFSSPAAPTAPSDGVESSGNAAAIPAPTDVPLPRLVIRIPARPRPVPETVSGQPEASTSTAGSSAPAIQAPTPVRRSMATLGPPSSEAGPSSAVAPPRATTTTGLSRAEAVASISTIEPVNWRQGQTLVPLIAEDLRETEVQFDFDNPDLLMLTPSPPNYAPGLTSADIIKADQMSLDPRAFLQQWVRDHRHDADQTVVGRVDEYLRSFERFDIRNFSRALGDFLEDRDIDDPELDLQYPSTDTPAAPTIDATVETIMRGPTSPVTASEASAGRDDSPMSIDEFPVRMSFDNSMYAEDSEDDAPVPEEEVVQQPSIDVPAPAVDISEPTDLDVEVPPVESEVPAEPEVSPLPGPSSQPTTVQDDEIVDESGYDWGNLSRYQRKHLESYMKYISADYLPYSELSIVSTSR</sequence>
<organism evidence="2 3">
    <name type="scientific">Dendrothele bispora (strain CBS 962.96)</name>
    <dbReference type="NCBI Taxonomy" id="1314807"/>
    <lineage>
        <taxon>Eukaryota</taxon>
        <taxon>Fungi</taxon>
        <taxon>Dikarya</taxon>
        <taxon>Basidiomycota</taxon>
        <taxon>Agaricomycotina</taxon>
        <taxon>Agaricomycetes</taxon>
        <taxon>Agaricomycetidae</taxon>
        <taxon>Agaricales</taxon>
        <taxon>Agaricales incertae sedis</taxon>
        <taxon>Dendrothele</taxon>
    </lineage>
</organism>
<feature type="region of interest" description="Disordered" evidence="1">
    <location>
        <begin position="272"/>
        <end position="335"/>
    </location>
</feature>
<reference evidence="2 3" key="1">
    <citation type="journal article" date="2019" name="Nat. Ecol. Evol.">
        <title>Megaphylogeny resolves global patterns of mushroom evolution.</title>
        <authorList>
            <person name="Varga T."/>
            <person name="Krizsan K."/>
            <person name="Foldi C."/>
            <person name="Dima B."/>
            <person name="Sanchez-Garcia M."/>
            <person name="Sanchez-Ramirez S."/>
            <person name="Szollosi G.J."/>
            <person name="Szarkandi J.G."/>
            <person name="Papp V."/>
            <person name="Albert L."/>
            <person name="Andreopoulos W."/>
            <person name="Angelini C."/>
            <person name="Antonin V."/>
            <person name="Barry K.W."/>
            <person name="Bougher N.L."/>
            <person name="Buchanan P."/>
            <person name="Buyck B."/>
            <person name="Bense V."/>
            <person name="Catcheside P."/>
            <person name="Chovatia M."/>
            <person name="Cooper J."/>
            <person name="Damon W."/>
            <person name="Desjardin D."/>
            <person name="Finy P."/>
            <person name="Geml J."/>
            <person name="Haridas S."/>
            <person name="Hughes K."/>
            <person name="Justo A."/>
            <person name="Karasinski D."/>
            <person name="Kautmanova I."/>
            <person name="Kiss B."/>
            <person name="Kocsube S."/>
            <person name="Kotiranta H."/>
            <person name="LaButti K.M."/>
            <person name="Lechner B.E."/>
            <person name="Liimatainen K."/>
            <person name="Lipzen A."/>
            <person name="Lukacs Z."/>
            <person name="Mihaltcheva S."/>
            <person name="Morgado L.N."/>
            <person name="Niskanen T."/>
            <person name="Noordeloos M.E."/>
            <person name="Ohm R.A."/>
            <person name="Ortiz-Santana B."/>
            <person name="Ovrebo C."/>
            <person name="Racz N."/>
            <person name="Riley R."/>
            <person name="Savchenko A."/>
            <person name="Shiryaev A."/>
            <person name="Soop K."/>
            <person name="Spirin V."/>
            <person name="Szebenyi C."/>
            <person name="Tomsovsky M."/>
            <person name="Tulloss R.E."/>
            <person name="Uehling J."/>
            <person name="Grigoriev I.V."/>
            <person name="Vagvolgyi C."/>
            <person name="Papp T."/>
            <person name="Martin F.M."/>
            <person name="Miettinen O."/>
            <person name="Hibbett D.S."/>
            <person name="Nagy L.G."/>
        </authorList>
    </citation>
    <scope>NUCLEOTIDE SEQUENCE [LARGE SCALE GENOMIC DNA]</scope>
    <source>
        <strain evidence="2 3">CBS 962.96</strain>
    </source>
</reference>
<dbReference type="Proteomes" id="UP000297245">
    <property type="component" value="Unassembled WGS sequence"/>
</dbReference>
<gene>
    <name evidence="2" type="ORF">K435DRAFT_802317</name>
</gene>
<feature type="compositionally biased region" description="Acidic residues" evidence="1">
    <location>
        <begin position="526"/>
        <end position="539"/>
    </location>
</feature>
<keyword evidence="3" id="KW-1185">Reference proteome</keyword>
<feature type="compositionally biased region" description="Low complexity" evidence="1">
    <location>
        <begin position="563"/>
        <end position="577"/>
    </location>
</feature>
<name>A0A4S8LL95_DENBC</name>
<proteinExistence type="predicted"/>
<feature type="region of interest" description="Disordered" evidence="1">
    <location>
        <begin position="488"/>
        <end position="510"/>
    </location>
</feature>